<keyword evidence="1" id="KW-0732">Signal</keyword>
<dbReference type="InterPro" id="IPR025665">
    <property type="entry name" value="Beta-barrel_OMP_2"/>
</dbReference>
<keyword evidence="4" id="KW-1185">Reference proteome</keyword>
<evidence type="ECO:0000313" key="4">
    <source>
        <dbReference type="Proteomes" id="UP000677244"/>
    </source>
</evidence>
<dbReference type="EMBL" id="JAGHKO010000005">
    <property type="protein sequence ID" value="MBO9203023.1"/>
    <property type="molecule type" value="Genomic_DNA"/>
</dbReference>
<organism evidence="3 4">
    <name type="scientific">Niastella soli</name>
    <dbReference type="NCBI Taxonomy" id="2821487"/>
    <lineage>
        <taxon>Bacteria</taxon>
        <taxon>Pseudomonadati</taxon>
        <taxon>Bacteroidota</taxon>
        <taxon>Chitinophagia</taxon>
        <taxon>Chitinophagales</taxon>
        <taxon>Chitinophagaceae</taxon>
        <taxon>Niastella</taxon>
    </lineage>
</organism>
<dbReference type="RefSeq" id="WP_209141079.1">
    <property type="nucleotide sequence ID" value="NZ_JAGHKO010000005.1"/>
</dbReference>
<feature type="chain" id="PRO_5045088617" evidence="1">
    <location>
        <begin position="21"/>
        <end position="192"/>
    </location>
</feature>
<reference evidence="3 4" key="1">
    <citation type="submission" date="2021-03" db="EMBL/GenBank/DDBJ databases">
        <title>Assistant Professor.</title>
        <authorList>
            <person name="Huq M.A."/>
        </authorList>
    </citation>
    <scope>NUCLEOTIDE SEQUENCE [LARGE SCALE GENOMIC DNA]</scope>
    <source>
        <strain evidence="3 4">MAH-29</strain>
    </source>
</reference>
<accession>A0ABS3YZ59</accession>
<feature type="signal peptide" evidence="1">
    <location>
        <begin position="1"/>
        <end position="20"/>
    </location>
</feature>
<dbReference type="Proteomes" id="UP000677244">
    <property type="component" value="Unassembled WGS sequence"/>
</dbReference>
<dbReference type="InterPro" id="IPR011250">
    <property type="entry name" value="OMP/PagP_B-barrel"/>
</dbReference>
<evidence type="ECO:0000259" key="2">
    <source>
        <dbReference type="Pfam" id="PF13568"/>
    </source>
</evidence>
<dbReference type="Gene3D" id="2.40.160.20">
    <property type="match status" value="1"/>
</dbReference>
<feature type="domain" description="Outer membrane protein beta-barrel" evidence="2">
    <location>
        <begin position="22"/>
        <end position="168"/>
    </location>
</feature>
<name>A0ABS3YZ59_9BACT</name>
<comment type="caution">
    <text evidence="3">The sequence shown here is derived from an EMBL/GenBank/DDBJ whole genome shotgun (WGS) entry which is preliminary data.</text>
</comment>
<proteinExistence type="predicted"/>
<evidence type="ECO:0000256" key="1">
    <source>
        <dbReference type="SAM" id="SignalP"/>
    </source>
</evidence>
<dbReference type="Pfam" id="PF13568">
    <property type="entry name" value="OMP_b-brl_2"/>
    <property type="match status" value="1"/>
</dbReference>
<dbReference type="SUPFAM" id="SSF56925">
    <property type="entry name" value="OMPA-like"/>
    <property type="match status" value="1"/>
</dbReference>
<sequence>MKKLFLSFSALFFGITMTQAQFVIKPAAGVNFTDLSKDAAGTEVKAKVGWQIGGTVVLGEKNFYLEPGIFYVQKSSKFDSTGSSAEDLDFNISGIRIPVSIGYTLGDSKSSVKARIFGGGSAFILTNTKSINKDDLKNAQWGVFAGAGLDISMFFLDASYEWSLTDISDDVNTIDVGKTRTIFVQAGIRIEL</sequence>
<protein>
    <submittedName>
        <fullName evidence="3">PorT family protein</fullName>
    </submittedName>
</protein>
<gene>
    <name evidence="3" type="ORF">J7I42_22215</name>
</gene>
<evidence type="ECO:0000313" key="3">
    <source>
        <dbReference type="EMBL" id="MBO9203023.1"/>
    </source>
</evidence>